<sequence length="217" mass="25507">MIRHLSPLEKMLLVSVSFTMSLLAIRIGYTQEITYIFYTWNTFLGILPLVFSHMLLRIDKYNINALLLLLCWLAFFPNAPYLITDLFHYEEKPPMPKWYDLLLVTTAAWNGLLLGIVSLMQVEQYLLRHMRVRWVRRLVVLSFILCGYGVYIGRYLRFNSWDAVVNPQKLLQTFAGHLFLPHQHLSTWAFTISFSAMFGIVYFTLKQFRIATIRLAS</sequence>
<feature type="transmembrane region" description="Helical" evidence="1">
    <location>
        <begin position="101"/>
        <end position="122"/>
    </location>
</feature>
<reference evidence="2 3" key="2">
    <citation type="journal article" date="2010" name="Stand. Genomic Sci.">
        <title>Complete genome sequence of Chitinophaga pinensis type strain (UQM 2034).</title>
        <authorList>
            <person name="Glavina Del Rio T."/>
            <person name="Abt B."/>
            <person name="Spring S."/>
            <person name="Lapidus A."/>
            <person name="Nolan M."/>
            <person name="Tice H."/>
            <person name="Copeland A."/>
            <person name="Cheng J.F."/>
            <person name="Chen F."/>
            <person name="Bruce D."/>
            <person name="Goodwin L."/>
            <person name="Pitluck S."/>
            <person name="Ivanova N."/>
            <person name="Mavromatis K."/>
            <person name="Mikhailova N."/>
            <person name="Pati A."/>
            <person name="Chen A."/>
            <person name="Palaniappan K."/>
            <person name="Land M."/>
            <person name="Hauser L."/>
            <person name="Chang Y.J."/>
            <person name="Jeffries C.D."/>
            <person name="Chain P."/>
            <person name="Saunders E."/>
            <person name="Detter J.C."/>
            <person name="Brettin T."/>
            <person name="Rohde M."/>
            <person name="Goker M."/>
            <person name="Bristow J."/>
            <person name="Eisen J.A."/>
            <person name="Markowitz V."/>
            <person name="Hugenholtz P."/>
            <person name="Kyrpides N.C."/>
            <person name="Klenk H.P."/>
            <person name="Lucas S."/>
        </authorList>
    </citation>
    <scope>NUCLEOTIDE SEQUENCE [LARGE SCALE GENOMIC DNA]</scope>
    <source>
        <strain evidence="3">ATCC 43595 / DSM 2588 / LMG 13176 / NBRC 15968 / NCIMB 11800 / UQM 2034</strain>
    </source>
</reference>
<gene>
    <name evidence="2" type="ordered locus">Cpin_2131</name>
</gene>
<dbReference type="RefSeq" id="WP_012789800.1">
    <property type="nucleotide sequence ID" value="NC_013132.1"/>
</dbReference>
<evidence type="ECO:0000313" key="3">
    <source>
        <dbReference type="Proteomes" id="UP000002215"/>
    </source>
</evidence>
<keyword evidence="1" id="KW-0812">Transmembrane</keyword>
<dbReference type="Proteomes" id="UP000002215">
    <property type="component" value="Chromosome"/>
</dbReference>
<feature type="transmembrane region" description="Helical" evidence="1">
    <location>
        <begin position="63"/>
        <end position="81"/>
    </location>
</feature>
<dbReference type="KEGG" id="cpi:Cpin_2131"/>
<protein>
    <recommendedName>
        <fullName evidence="4">DUF1361 domain-containing protein</fullName>
    </recommendedName>
</protein>
<name>A0A979G2J2_CHIPD</name>
<keyword evidence="1" id="KW-1133">Transmembrane helix</keyword>
<feature type="transmembrane region" description="Helical" evidence="1">
    <location>
        <begin position="185"/>
        <end position="205"/>
    </location>
</feature>
<dbReference type="EMBL" id="CP001699">
    <property type="protein sequence ID" value="ACU59624.1"/>
    <property type="molecule type" value="Genomic_DNA"/>
</dbReference>
<accession>A0A979G2J2</accession>
<evidence type="ECO:0008006" key="4">
    <source>
        <dbReference type="Google" id="ProtNLM"/>
    </source>
</evidence>
<evidence type="ECO:0000256" key="1">
    <source>
        <dbReference type="SAM" id="Phobius"/>
    </source>
</evidence>
<feature type="transmembrane region" description="Helical" evidence="1">
    <location>
        <begin position="12"/>
        <end position="29"/>
    </location>
</feature>
<evidence type="ECO:0000313" key="2">
    <source>
        <dbReference type="EMBL" id="ACU59624.1"/>
    </source>
</evidence>
<dbReference type="Pfam" id="PF07099">
    <property type="entry name" value="DUF1361"/>
    <property type="match status" value="1"/>
</dbReference>
<keyword evidence="1" id="KW-0472">Membrane</keyword>
<organism evidence="2 3">
    <name type="scientific">Chitinophaga pinensis (strain ATCC 43595 / DSM 2588 / LMG 13176 / NBRC 15968 / NCIMB 11800 / UQM 2034)</name>
    <dbReference type="NCBI Taxonomy" id="485918"/>
    <lineage>
        <taxon>Bacteria</taxon>
        <taxon>Pseudomonadati</taxon>
        <taxon>Bacteroidota</taxon>
        <taxon>Chitinophagia</taxon>
        <taxon>Chitinophagales</taxon>
        <taxon>Chitinophagaceae</taxon>
        <taxon>Chitinophaga</taxon>
    </lineage>
</organism>
<reference evidence="3" key="1">
    <citation type="submission" date="2009-08" db="EMBL/GenBank/DDBJ databases">
        <title>The complete genome of Chitinophaga pinensis DSM 2588.</title>
        <authorList>
            <consortium name="US DOE Joint Genome Institute (JGI-PGF)"/>
            <person name="Lucas S."/>
            <person name="Copeland A."/>
            <person name="Lapidus A."/>
            <person name="Glavina del Rio T."/>
            <person name="Dalin E."/>
            <person name="Tice H."/>
            <person name="Bruce D."/>
            <person name="Goodwin L."/>
            <person name="Pitluck S."/>
            <person name="Kyrpides N."/>
            <person name="Mavromatis K."/>
            <person name="Ivanova N."/>
            <person name="Mikhailova N."/>
            <person name="Sims D."/>
            <person name="Meinche L."/>
            <person name="Brettin T."/>
            <person name="Detter J.C."/>
            <person name="Han C."/>
            <person name="Larimer F."/>
            <person name="Land M."/>
            <person name="Hauser L."/>
            <person name="Markowitz V."/>
            <person name="Cheng J.-F."/>
            <person name="Hugenholtz P."/>
            <person name="Woyke T."/>
            <person name="Wu D."/>
            <person name="Spring S."/>
            <person name="Klenk H.-P."/>
            <person name="Eisen J.A."/>
        </authorList>
    </citation>
    <scope>NUCLEOTIDE SEQUENCE [LARGE SCALE GENOMIC DNA]</scope>
    <source>
        <strain evidence="3">ATCC 43595 / DSM 2588 / LMG 13176 / NBRC 15968 / NCIMB 11800 / UQM 2034</strain>
    </source>
</reference>
<dbReference type="AlphaFoldDB" id="A0A979G2J2"/>
<feature type="transmembrane region" description="Helical" evidence="1">
    <location>
        <begin position="35"/>
        <end position="56"/>
    </location>
</feature>
<feature type="transmembrane region" description="Helical" evidence="1">
    <location>
        <begin position="134"/>
        <end position="152"/>
    </location>
</feature>
<dbReference type="InterPro" id="IPR009793">
    <property type="entry name" value="DUF1361"/>
</dbReference>
<proteinExistence type="predicted"/>
<dbReference type="OrthoDB" id="4540541at2"/>